<dbReference type="InterPro" id="IPR029062">
    <property type="entry name" value="Class_I_gatase-like"/>
</dbReference>
<dbReference type="GO" id="GO:0019172">
    <property type="term" value="F:glyoxalase III activity"/>
    <property type="evidence" value="ECO:0007669"/>
    <property type="project" value="TreeGrafter"/>
</dbReference>
<dbReference type="InterPro" id="IPR050325">
    <property type="entry name" value="Prot/Nucl_acid_deglycase"/>
</dbReference>
<dbReference type="GO" id="GO:0005737">
    <property type="term" value="C:cytoplasm"/>
    <property type="evidence" value="ECO:0007669"/>
    <property type="project" value="TreeGrafter"/>
</dbReference>
<keyword evidence="6" id="KW-1185">Reference proteome</keyword>
<dbReference type="GO" id="GO:0019243">
    <property type="term" value="P:methylglyoxal catabolic process to D-lactate via S-lactoyl-glutathione"/>
    <property type="evidence" value="ECO:0007669"/>
    <property type="project" value="TreeGrafter"/>
</dbReference>
<evidence type="ECO:0000256" key="3">
    <source>
        <dbReference type="ARBA" id="ARBA00038493"/>
    </source>
</evidence>
<dbReference type="OrthoDB" id="9792284at2"/>
<dbReference type="CDD" id="cd03141">
    <property type="entry name" value="GATase1_Hsp31_like"/>
    <property type="match status" value="1"/>
</dbReference>
<accession>A0A327Z0J4</accession>
<keyword evidence="1" id="KW-0346">Stress response</keyword>
<comment type="similarity">
    <text evidence="3">Belongs to the peptidase C56 family. HSP31-like subfamily.</text>
</comment>
<dbReference type="GO" id="GO:0006508">
    <property type="term" value="P:proteolysis"/>
    <property type="evidence" value="ECO:0007669"/>
    <property type="project" value="UniProtKB-KW"/>
</dbReference>
<evidence type="ECO:0000256" key="2">
    <source>
        <dbReference type="ARBA" id="ARBA00023239"/>
    </source>
</evidence>
<evidence type="ECO:0000256" key="1">
    <source>
        <dbReference type="ARBA" id="ARBA00023016"/>
    </source>
</evidence>
<keyword evidence="5" id="KW-0645">Protease</keyword>
<organism evidence="5 6">
    <name type="scientific">Actinoplanes lutulentus</name>
    <dbReference type="NCBI Taxonomy" id="1287878"/>
    <lineage>
        <taxon>Bacteria</taxon>
        <taxon>Bacillati</taxon>
        <taxon>Actinomycetota</taxon>
        <taxon>Actinomycetes</taxon>
        <taxon>Micromonosporales</taxon>
        <taxon>Micromonosporaceae</taxon>
        <taxon>Actinoplanes</taxon>
    </lineage>
</organism>
<keyword evidence="2" id="KW-0456">Lyase</keyword>
<evidence type="ECO:0000313" key="5">
    <source>
        <dbReference type="EMBL" id="RAK27916.1"/>
    </source>
</evidence>
<protein>
    <submittedName>
        <fullName evidence="5">Putative intracellular protease/amidase</fullName>
    </submittedName>
</protein>
<dbReference type="InterPro" id="IPR002818">
    <property type="entry name" value="DJ-1/PfpI"/>
</dbReference>
<dbReference type="Gene3D" id="3.40.50.880">
    <property type="match status" value="1"/>
</dbReference>
<dbReference type="Pfam" id="PF01965">
    <property type="entry name" value="DJ-1_PfpI"/>
    <property type="match status" value="1"/>
</dbReference>
<reference evidence="5 6" key="1">
    <citation type="submission" date="2018-06" db="EMBL/GenBank/DDBJ databases">
        <title>Genomic Encyclopedia of Type Strains, Phase III (KMG-III): the genomes of soil and plant-associated and newly described type strains.</title>
        <authorList>
            <person name="Whitman W."/>
        </authorList>
    </citation>
    <scope>NUCLEOTIDE SEQUENCE [LARGE SCALE GENOMIC DNA]</scope>
    <source>
        <strain evidence="5 6">CGMCC 4.7090</strain>
    </source>
</reference>
<evidence type="ECO:0000313" key="6">
    <source>
        <dbReference type="Proteomes" id="UP000249341"/>
    </source>
</evidence>
<sequence>MRATRKILIALTSHGDLAGLRPTGYYLAEAAHPWHVFTEAGYTVDFVSVAGGEPPIDGADLTDPIQKAFTEDTTVQAQLAVTPTFAEVDQADYDAILFAGGHGAVFDFPDDPDLATVARDLYERGGVVSAVCHGPAALVGITLSDGSPIVAGKNIAAFTDSEEAAVGLTDVVPFLLQSTLEKQGGKHTGAADWQPHVVTDGNLVTGQNPASSTGVAEAVVKVLRH</sequence>
<dbReference type="PANTHER" id="PTHR48094:SF11">
    <property type="entry name" value="GLUTATHIONE-INDEPENDENT GLYOXALASE HSP31-RELATED"/>
    <property type="match status" value="1"/>
</dbReference>
<dbReference type="PANTHER" id="PTHR48094">
    <property type="entry name" value="PROTEIN/NUCLEIC ACID DEGLYCASE DJ-1-RELATED"/>
    <property type="match status" value="1"/>
</dbReference>
<feature type="domain" description="DJ-1/PfpI" evidence="4">
    <location>
        <begin position="28"/>
        <end position="221"/>
    </location>
</feature>
<keyword evidence="5" id="KW-0378">Hydrolase</keyword>
<dbReference type="GO" id="GO:0008233">
    <property type="term" value="F:peptidase activity"/>
    <property type="evidence" value="ECO:0007669"/>
    <property type="project" value="UniProtKB-KW"/>
</dbReference>
<evidence type="ECO:0000259" key="4">
    <source>
        <dbReference type="Pfam" id="PF01965"/>
    </source>
</evidence>
<dbReference type="AlphaFoldDB" id="A0A327Z0J4"/>
<dbReference type="SUPFAM" id="SSF52317">
    <property type="entry name" value="Class I glutamine amidotransferase-like"/>
    <property type="match status" value="1"/>
</dbReference>
<gene>
    <name evidence="5" type="ORF">B0I29_12112</name>
</gene>
<dbReference type="EMBL" id="QLMJ01000021">
    <property type="protein sequence ID" value="RAK27916.1"/>
    <property type="molecule type" value="Genomic_DNA"/>
</dbReference>
<proteinExistence type="inferred from homology"/>
<name>A0A327Z0J4_9ACTN</name>
<dbReference type="Proteomes" id="UP000249341">
    <property type="component" value="Unassembled WGS sequence"/>
</dbReference>
<comment type="caution">
    <text evidence="5">The sequence shown here is derived from an EMBL/GenBank/DDBJ whole genome shotgun (WGS) entry which is preliminary data.</text>
</comment>
<dbReference type="RefSeq" id="WP_111653550.1">
    <property type="nucleotide sequence ID" value="NZ_JACHWI010000012.1"/>
</dbReference>